<evidence type="ECO:0000313" key="3">
    <source>
        <dbReference type="Proteomes" id="UP001165541"/>
    </source>
</evidence>
<dbReference type="RefSeq" id="WP_251778949.1">
    <property type="nucleotide sequence ID" value="NZ_JAMKFE010000007.1"/>
</dbReference>
<protein>
    <submittedName>
        <fullName evidence="2">Uncharacterized protein</fullName>
    </submittedName>
</protein>
<organism evidence="2 3">
    <name type="scientific">Caldimonas mangrovi</name>
    <dbReference type="NCBI Taxonomy" id="2944811"/>
    <lineage>
        <taxon>Bacteria</taxon>
        <taxon>Pseudomonadati</taxon>
        <taxon>Pseudomonadota</taxon>
        <taxon>Betaproteobacteria</taxon>
        <taxon>Burkholderiales</taxon>
        <taxon>Sphaerotilaceae</taxon>
        <taxon>Caldimonas</taxon>
    </lineage>
</organism>
<dbReference type="EMBL" id="JAMKFE010000007">
    <property type="protein sequence ID" value="MCM5680495.1"/>
    <property type="molecule type" value="Genomic_DNA"/>
</dbReference>
<accession>A0ABT0YP33</accession>
<proteinExistence type="predicted"/>
<reference evidence="2" key="1">
    <citation type="submission" date="2022-05" db="EMBL/GenBank/DDBJ databases">
        <title>Schlegelella sp. nov., isolated from mangrove soil.</title>
        <authorList>
            <person name="Liu Y."/>
            <person name="Ge X."/>
            <person name="Liu W."/>
        </authorList>
    </citation>
    <scope>NUCLEOTIDE SEQUENCE</scope>
    <source>
        <strain evidence="2">S2-27</strain>
    </source>
</reference>
<dbReference type="Proteomes" id="UP001165541">
    <property type="component" value="Unassembled WGS sequence"/>
</dbReference>
<comment type="caution">
    <text evidence="2">The sequence shown here is derived from an EMBL/GenBank/DDBJ whole genome shotgun (WGS) entry which is preliminary data.</text>
</comment>
<gene>
    <name evidence="2" type="ORF">M8A51_13250</name>
</gene>
<keyword evidence="3" id="KW-1185">Reference proteome</keyword>
<feature type="region of interest" description="Disordered" evidence="1">
    <location>
        <begin position="112"/>
        <end position="141"/>
    </location>
</feature>
<feature type="region of interest" description="Disordered" evidence="1">
    <location>
        <begin position="206"/>
        <end position="257"/>
    </location>
</feature>
<evidence type="ECO:0000313" key="2">
    <source>
        <dbReference type="EMBL" id="MCM5680495.1"/>
    </source>
</evidence>
<feature type="compositionally biased region" description="Pro residues" evidence="1">
    <location>
        <begin position="211"/>
        <end position="220"/>
    </location>
</feature>
<sequence length="701" mass="75062">MNPCDNAEALLRVLSPARRNHYFYGKRMDVQHFQLEQDYGKHKQWLLNRLTLGKGVVCGLRVSIDGNRLCVDPGVAIDGLGREIVVPVRQCIDPLTNDGGCCTPCCEDPQPTPPPRGDGANPDNPDNPTGPANPDPPDDTGVRPRLYTLWLCYKECKTDFEPVLASECHTRQPCEAGTIVESFCLKVAPGAPLQQDPDWCAHLWPRRRPPIEPAPQPPGTAQPANPRQPALGGSGAAAGDFVATPLPAGPGQPTADDLRRSLDSRRRILCGLLDGHCDPADEDPCVPLGVFMLRGERIVRFDACLVRPRIYSNAQLLDLILCLADRLDECCNGHEPPPPPATEPMRLETVDFIARLTNGMESPVTTMANPLVDTPVDINRNMNTLRLRFSQPFAQDQRKPTAPGLGDPDFTRHNVQILPDDVLGGLPFVPGTLTIEGADTVRFDLFPDSPYVRGGGWQKGRYRVMLRGNEDLPAGKPALGNTEGTAFDGEPIAPAGGLISGNGTAGGDFVGAFVVGSGAPPATLRVRSVDFLLRDVGAAETIVATMASPLDRTLVNGRISSIRVRFTEPLAAQGPTRPITHGLDDPDFTRHNVQVLLPPRDATARGIEYLPGTVTMEAPDTLRFDVLRGSRIVNADGQWPSGTTNLRLVLRGTAQAGKPALADLDGTSLDGDPTAPAGGVISGDGAAGGDFTAAFAVVVRR</sequence>
<name>A0ABT0YP33_9BURK</name>
<evidence type="ECO:0000256" key="1">
    <source>
        <dbReference type="SAM" id="MobiDB-lite"/>
    </source>
</evidence>